<feature type="domain" description="ABC transmembrane type-1" evidence="9">
    <location>
        <begin position="62"/>
        <end position="275"/>
    </location>
</feature>
<evidence type="ECO:0000256" key="8">
    <source>
        <dbReference type="SAM" id="Phobius"/>
    </source>
</evidence>
<feature type="transmembrane region" description="Helical" evidence="8">
    <location>
        <begin position="194"/>
        <end position="216"/>
    </location>
</feature>
<dbReference type="PANTHER" id="PTHR42929:SF1">
    <property type="entry name" value="INNER MEMBRANE ABC TRANSPORTER PERMEASE PROTEIN YDCU-RELATED"/>
    <property type="match status" value="1"/>
</dbReference>
<name>A0A0D5LWR7_MAREN</name>
<feature type="transmembrane region" description="Helical" evidence="8">
    <location>
        <begin position="254"/>
        <end position="276"/>
    </location>
</feature>
<organism evidence="10 11">
    <name type="scientific">Martelella endophytica</name>
    <dbReference type="NCBI Taxonomy" id="1486262"/>
    <lineage>
        <taxon>Bacteria</taxon>
        <taxon>Pseudomonadati</taxon>
        <taxon>Pseudomonadota</taxon>
        <taxon>Alphaproteobacteria</taxon>
        <taxon>Hyphomicrobiales</taxon>
        <taxon>Aurantimonadaceae</taxon>
        <taxon>Martelella</taxon>
    </lineage>
</organism>
<evidence type="ECO:0000256" key="2">
    <source>
        <dbReference type="ARBA" id="ARBA00007069"/>
    </source>
</evidence>
<dbReference type="KEGG" id="mey:TM49_19115"/>
<proteinExistence type="inferred from homology"/>
<dbReference type="CDD" id="cd06261">
    <property type="entry name" value="TM_PBP2"/>
    <property type="match status" value="1"/>
</dbReference>
<keyword evidence="11" id="KW-1185">Reference proteome</keyword>
<gene>
    <name evidence="10" type="ORF">TM49_19115</name>
</gene>
<comment type="similarity">
    <text evidence="2">Belongs to the binding-protein-dependent transport system permease family. CysTW subfamily.</text>
</comment>
<dbReference type="PATRIC" id="fig|1486262.3.peg.3955"/>
<dbReference type="InterPro" id="IPR000515">
    <property type="entry name" value="MetI-like"/>
</dbReference>
<sequence>MRRRQGLASLIPWFFIALFFLFITAFLILPSITVLLGAFFENGAPTLKFVRQIFGRHYLHAYIVTTELAALTALIATVAGLVTAHIVQMRGTPQWVRTGITSFSGVAANFAGVPLAFAFISTLGTLGMVTVWLKVIGIDIYSQGFSLFTFTGLTITYLYFQVPLMVIVITPAVQGMRKEWREACDNLGGSSFTYWRRIGIPILTPPTLAGFILLFGNAFASYATPYALTSGLIPLVPTEIGNLLSGNVMAAPQLGQALALGMIVVMGLAMLLYWLLQKWASKWR</sequence>
<feature type="transmembrane region" description="Helical" evidence="8">
    <location>
        <begin position="108"/>
        <end position="133"/>
    </location>
</feature>
<evidence type="ECO:0000256" key="5">
    <source>
        <dbReference type="ARBA" id="ARBA00022692"/>
    </source>
</evidence>
<feature type="transmembrane region" description="Helical" evidence="8">
    <location>
        <begin position="145"/>
        <end position="173"/>
    </location>
</feature>
<keyword evidence="4" id="KW-1003">Cell membrane</keyword>
<keyword evidence="7 8" id="KW-0472">Membrane</keyword>
<evidence type="ECO:0000259" key="9">
    <source>
        <dbReference type="PROSITE" id="PS50928"/>
    </source>
</evidence>
<dbReference type="GO" id="GO:0005886">
    <property type="term" value="C:plasma membrane"/>
    <property type="evidence" value="ECO:0007669"/>
    <property type="project" value="UniProtKB-SubCell"/>
</dbReference>
<keyword evidence="6 8" id="KW-1133">Transmembrane helix</keyword>
<dbReference type="EMBL" id="CP010803">
    <property type="protein sequence ID" value="AJY48360.1"/>
    <property type="molecule type" value="Genomic_DNA"/>
</dbReference>
<evidence type="ECO:0000313" key="10">
    <source>
        <dbReference type="EMBL" id="AJY48360.1"/>
    </source>
</evidence>
<evidence type="ECO:0000256" key="3">
    <source>
        <dbReference type="ARBA" id="ARBA00022448"/>
    </source>
</evidence>
<protein>
    <recommendedName>
        <fullName evidence="9">ABC transmembrane type-1 domain-containing protein</fullName>
    </recommendedName>
</protein>
<dbReference type="Proteomes" id="UP000032611">
    <property type="component" value="Chromosome"/>
</dbReference>
<dbReference type="Gene3D" id="1.10.3720.10">
    <property type="entry name" value="MetI-like"/>
    <property type="match status" value="1"/>
</dbReference>
<feature type="transmembrane region" description="Helical" evidence="8">
    <location>
        <begin position="60"/>
        <end position="87"/>
    </location>
</feature>
<keyword evidence="3" id="KW-0813">Transport</keyword>
<dbReference type="HOGENOM" id="CLU_016047_18_6_5"/>
<dbReference type="PANTHER" id="PTHR42929">
    <property type="entry name" value="INNER MEMBRANE ABC TRANSPORTER PERMEASE PROTEIN YDCU-RELATED-RELATED"/>
    <property type="match status" value="1"/>
</dbReference>
<evidence type="ECO:0000256" key="6">
    <source>
        <dbReference type="ARBA" id="ARBA00022989"/>
    </source>
</evidence>
<dbReference type="PROSITE" id="PS50928">
    <property type="entry name" value="ABC_TM1"/>
    <property type="match status" value="1"/>
</dbReference>
<reference evidence="10 11" key="1">
    <citation type="journal article" date="2015" name="Genome Announc.">
        <title>Complete genome sequence of Martelella endophytica YC6887, which has antifungal activity associated with a halophyte.</title>
        <authorList>
            <person name="Khan A."/>
            <person name="Khan H."/>
            <person name="Chung E.J."/>
            <person name="Hossain M.T."/>
            <person name="Chung Y.R."/>
        </authorList>
    </citation>
    <scope>NUCLEOTIDE SEQUENCE [LARGE SCALE GENOMIC DNA]</scope>
    <source>
        <strain evidence="10">YC6887</strain>
    </source>
</reference>
<accession>A0A0D5LWR7</accession>
<dbReference type="AlphaFoldDB" id="A0A0D5LWR7"/>
<evidence type="ECO:0000256" key="4">
    <source>
        <dbReference type="ARBA" id="ARBA00022475"/>
    </source>
</evidence>
<keyword evidence="5 8" id="KW-0812">Transmembrane</keyword>
<dbReference type="STRING" id="1486262.TM49_19115"/>
<evidence type="ECO:0000256" key="1">
    <source>
        <dbReference type="ARBA" id="ARBA00004651"/>
    </source>
</evidence>
<dbReference type="InterPro" id="IPR035906">
    <property type="entry name" value="MetI-like_sf"/>
</dbReference>
<evidence type="ECO:0000256" key="7">
    <source>
        <dbReference type="ARBA" id="ARBA00023136"/>
    </source>
</evidence>
<dbReference type="SUPFAM" id="SSF161098">
    <property type="entry name" value="MetI-like"/>
    <property type="match status" value="1"/>
</dbReference>
<feature type="transmembrane region" description="Helical" evidence="8">
    <location>
        <begin position="12"/>
        <end position="40"/>
    </location>
</feature>
<evidence type="ECO:0000313" key="11">
    <source>
        <dbReference type="Proteomes" id="UP000032611"/>
    </source>
</evidence>
<dbReference type="GO" id="GO:0055085">
    <property type="term" value="P:transmembrane transport"/>
    <property type="evidence" value="ECO:0007669"/>
    <property type="project" value="InterPro"/>
</dbReference>
<comment type="subcellular location">
    <subcellularLocation>
        <location evidence="1">Cell membrane</location>
        <topology evidence="1">Multi-pass membrane protein</topology>
    </subcellularLocation>
</comment>